<accession>A0ABR8YTC4</accession>
<keyword evidence="3" id="KW-1185">Reference proteome</keyword>
<gene>
    <name evidence="2" type="ORF">H9637_10435</name>
</gene>
<name>A0ABR8YTC4_9CLOT</name>
<organism evidence="2 3">
    <name type="scientific">Clostridium faecium</name>
    <dbReference type="NCBI Taxonomy" id="2762223"/>
    <lineage>
        <taxon>Bacteria</taxon>
        <taxon>Bacillati</taxon>
        <taxon>Bacillota</taxon>
        <taxon>Clostridia</taxon>
        <taxon>Eubacteriales</taxon>
        <taxon>Clostridiaceae</taxon>
        <taxon>Clostridium</taxon>
    </lineage>
</organism>
<evidence type="ECO:0000313" key="2">
    <source>
        <dbReference type="EMBL" id="MBD8047449.1"/>
    </source>
</evidence>
<sequence length="284" mass="33064">MFKIFNKKQEKKDKEEEKKNSFALYLLFKDSFVIDKEKLASKIEEIDNDKVSVEPILGLDGDEAFYSYVTIGDDKFRLVGIDCPLPKEISSYTINCGYGNREELEAMGNHKYHVIAFYEGTSADKNHIFNLYSKLAYGFLHYGFLGLANGYSWNVIIPSLIKDIPENKEVKTLLSTPSMMIWRNFIKIPHNEGVWFTTKGNNIYGIPEFAFYGTFENNQEVYNIFEDIFYYIYDTKAEVHIGDTMQIEEEVYLKFREVYELQDTLEGEEINTLVIEKITSSEIN</sequence>
<protein>
    <submittedName>
        <fullName evidence="2">DUF4261 domain-containing protein</fullName>
    </submittedName>
</protein>
<reference evidence="2 3" key="1">
    <citation type="submission" date="2020-08" db="EMBL/GenBank/DDBJ databases">
        <title>A Genomic Blueprint of the Chicken Gut Microbiome.</title>
        <authorList>
            <person name="Gilroy R."/>
            <person name="Ravi A."/>
            <person name="Getino M."/>
            <person name="Pursley I."/>
            <person name="Horton D.L."/>
            <person name="Alikhan N.-F."/>
            <person name="Baker D."/>
            <person name="Gharbi K."/>
            <person name="Hall N."/>
            <person name="Watson M."/>
            <person name="Adriaenssens E.M."/>
            <person name="Foster-Nyarko E."/>
            <person name="Jarju S."/>
            <person name="Secka A."/>
            <person name="Antonio M."/>
            <person name="Oren A."/>
            <person name="Chaudhuri R."/>
            <person name="La Ragione R.M."/>
            <person name="Hildebrand F."/>
            <person name="Pallen M.J."/>
        </authorList>
    </citation>
    <scope>NUCLEOTIDE SEQUENCE [LARGE SCALE GENOMIC DNA]</scope>
    <source>
        <strain evidence="2 3">N37</strain>
    </source>
</reference>
<comment type="caution">
    <text evidence="2">The sequence shown here is derived from an EMBL/GenBank/DDBJ whole genome shotgun (WGS) entry which is preliminary data.</text>
</comment>
<evidence type="ECO:0000313" key="3">
    <source>
        <dbReference type="Proteomes" id="UP000627166"/>
    </source>
</evidence>
<dbReference type="RefSeq" id="WP_191740416.1">
    <property type="nucleotide sequence ID" value="NZ_JACSQB010000078.1"/>
</dbReference>
<dbReference type="InterPro" id="IPR025357">
    <property type="entry name" value="DUF4261"/>
</dbReference>
<dbReference type="Proteomes" id="UP000627166">
    <property type="component" value="Unassembled WGS sequence"/>
</dbReference>
<evidence type="ECO:0000259" key="1">
    <source>
        <dbReference type="Pfam" id="PF14080"/>
    </source>
</evidence>
<proteinExistence type="predicted"/>
<dbReference type="Pfam" id="PF14080">
    <property type="entry name" value="DUF4261"/>
    <property type="match status" value="1"/>
</dbReference>
<feature type="domain" description="DUF4261" evidence="1">
    <location>
        <begin position="198"/>
        <end position="257"/>
    </location>
</feature>
<dbReference type="EMBL" id="JACSQB010000078">
    <property type="protein sequence ID" value="MBD8047449.1"/>
    <property type="molecule type" value="Genomic_DNA"/>
</dbReference>